<gene>
    <name evidence="1" type="ORF">AB6A40_011609</name>
</gene>
<comment type="caution">
    <text evidence="1">The sequence shown here is derived from an EMBL/GenBank/DDBJ whole genome shotgun (WGS) entry which is preliminary data.</text>
</comment>
<organism evidence="1 2">
    <name type="scientific">Gnathostoma spinigerum</name>
    <dbReference type="NCBI Taxonomy" id="75299"/>
    <lineage>
        <taxon>Eukaryota</taxon>
        <taxon>Metazoa</taxon>
        <taxon>Ecdysozoa</taxon>
        <taxon>Nematoda</taxon>
        <taxon>Chromadorea</taxon>
        <taxon>Rhabditida</taxon>
        <taxon>Spirurina</taxon>
        <taxon>Gnathostomatomorpha</taxon>
        <taxon>Gnathostomatoidea</taxon>
        <taxon>Gnathostomatidae</taxon>
        <taxon>Gnathostoma</taxon>
    </lineage>
</organism>
<accession>A0ABD6F4V3</accession>
<sequence length="43" mass="5368">MLIQLEETEHSFDVFWSRHEEKLRQCLQLRTFEESFRKSNLIL</sequence>
<dbReference type="AlphaFoldDB" id="A0ABD6F4V3"/>
<keyword evidence="2" id="KW-1185">Reference proteome</keyword>
<evidence type="ECO:0000313" key="2">
    <source>
        <dbReference type="Proteomes" id="UP001608902"/>
    </source>
</evidence>
<evidence type="ECO:0000313" key="1">
    <source>
        <dbReference type="EMBL" id="MFH4984900.1"/>
    </source>
</evidence>
<protein>
    <submittedName>
        <fullName evidence="1">Uncharacterized protein</fullName>
    </submittedName>
</protein>
<name>A0ABD6F4V3_9BILA</name>
<dbReference type="EMBL" id="JBGFUD010023019">
    <property type="protein sequence ID" value="MFH4984900.1"/>
    <property type="molecule type" value="Genomic_DNA"/>
</dbReference>
<dbReference type="Proteomes" id="UP001608902">
    <property type="component" value="Unassembled WGS sequence"/>
</dbReference>
<proteinExistence type="predicted"/>
<reference evidence="1 2" key="1">
    <citation type="submission" date="2024-08" db="EMBL/GenBank/DDBJ databases">
        <title>Gnathostoma spinigerum genome.</title>
        <authorList>
            <person name="Gonzalez-Bertolin B."/>
            <person name="Monzon S."/>
            <person name="Zaballos A."/>
            <person name="Jimenez P."/>
            <person name="Dekumyoy P."/>
            <person name="Varona S."/>
            <person name="Cuesta I."/>
            <person name="Sumanam S."/>
            <person name="Adisakwattana P."/>
            <person name="Gasser R.B."/>
            <person name="Hernandez-Gonzalez A."/>
            <person name="Young N.D."/>
            <person name="Perteguer M.J."/>
        </authorList>
    </citation>
    <scope>NUCLEOTIDE SEQUENCE [LARGE SCALE GENOMIC DNA]</scope>
    <source>
        <strain evidence="1">AL3</strain>
        <tissue evidence="1">Liver</tissue>
    </source>
</reference>